<protein>
    <submittedName>
        <fullName evidence="4">Sulfatase</fullName>
    </submittedName>
</protein>
<proteinExistence type="predicted"/>
<dbReference type="EMBL" id="QURL01000004">
    <property type="protein sequence ID" value="RFC63350.1"/>
    <property type="molecule type" value="Genomic_DNA"/>
</dbReference>
<feature type="region of interest" description="Disordered" evidence="1">
    <location>
        <begin position="568"/>
        <end position="594"/>
    </location>
</feature>
<evidence type="ECO:0000259" key="3">
    <source>
        <dbReference type="Pfam" id="PF00884"/>
    </source>
</evidence>
<evidence type="ECO:0000313" key="5">
    <source>
        <dbReference type="Proteomes" id="UP000264310"/>
    </source>
</evidence>
<keyword evidence="2" id="KW-1133">Transmembrane helix</keyword>
<dbReference type="Gene3D" id="3.40.720.10">
    <property type="entry name" value="Alkaline Phosphatase, subunit A"/>
    <property type="match status" value="1"/>
</dbReference>
<feature type="domain" description="Sulfatase N-terminal" evidence="3">
    <location>
        <begin position="305"/>
        <end position="508"/>
    </location>
</feature>
<dbReference type="SUPFAM" id="SSF53649">
    <property type="entry name" value="Alkaline phosphatase-like"/>
    <property type="match status" value="1"/>
</dbReference>
<keyword evidence="2" id="KW-0812">Transmembrane</keyword>
<organism evidence="4 5">
    <name type="scientific">Fulvimarina endophytica</name>
    <dbReference type="NCBI Taxonomy" id="2293836"/>
    <lineage>
        <taxon>Bacteria</taxon>
        <taxon>Pseudomonadati</taxon>
        <taxon>Pseudomonadota</taxon>
        <taxon>Alphaproteobacteria</taxon>
        <taxon>Hyphomicrobiales</taxon>
        <taxon>Aurantimonadaceae</taxon>
        <taxon>Fulvimarina</taxon>
    </lineage>
</organism>
<feature type="transmembrane region" description="Helical" evidence="2">
    <location>
        <begin position="43"/>
        <end position="62"/>
    </location>
</feature>
<feature type="transmembrane region" description="Helical" evidence="2">
    <location>
        <begin position="95"/>
        <end position="113"/>
    </location>
</feature>
<gene>
    <name evidence="4" type="ORF">DYI37_09880</name>
</gene>
<evidence type="ECO:0000256" key="2">
    <source>
        <dbReference type="SAM" id="Phobius"/>
    </source>
</evidence>
<dbReference type="InterPro" id="IPR017850">
    <property type="entry name" value="Alkaline_phosphatase_core_sf"/>
</dbReference>
<accession>A0A371X2A4</accession>
<comment type="caution">
    <text evidence="4">The sequence shown here is derived from an EMBL/GenBank/DDBJ whole genome shotgun (WGS) entry which is preliminary data.</text>
</comment>
<dbReference type="Proteomes" id="UP000264310">
    <property type="component" value="Unassembled WGS sequence"/>
</dbReference>
<feature type="transmembrane region" description="Helical" evidence="2">
    <location>
        <begin position="68"/>
        <end position="88"/>
    </location>
</feature>
<reference evidence="4 5" key="1">
    <citation type="submission" date="2018-08" db="EMBL/GenBank/DDBJ databases">
        <title>Fulvimarina sp. 85, whole genome shotgun sequence.</title>
        <authorList>
            <person name="Tuo L."/>
        </authorList>
    </citation>
    <scope>NUCLEOTIDE SEQUENCE [LARGE SCALE GENOMIC DNA]</scope>
    <source>
        <strain evidence="4 5">85</strain>
    </source>
</reference>
<feature type="transmembrane region" description="Helical" evidence="2">
    <location>
        <begin position="150"/>
        <end position="173"/>
    </location>
</feature>
<keyword evidence="5" id="KW-1185">Reference proteome</keyword>
<sequence>MHHMASPGRDEPEGWAGRMTRQARPFGAITKPGRARLAALRPMVSFTLGCALLALLLFLPATPGDFPFGWVDGIPVELLAAAGLLLLAQGLVFRLLLAVIGLAAAVILFLKLADLGTYSAFGRPFNPLLDVVILTDGWNLLTGTVGLAEAFAIIAAAIAVWALAIAILVYALAQGRKLRGPRAHRIGAVACILALLGGVADYADRPNPEGIPLLSAENSAFATGRIDLIRQSSLDLIAFESDLAADPLADLAGQPILQALGGRDVYILFVESYGRTVLSDPAYRALIEPRLKAVEKQLSEAGYGARSGWLASPTVGGQSWLAHGALLSGLPTTDQHRYDRMIASERQTLNALFRRSGWRTVAVMPAITMDWPEGGYYGYDEIFAAADLGYRGLPFNWVTMPDQYTLSAARRIVESADRPVMVEAALISSHAPWTPIPRLVPWDAVGDGTVFDAQASVGPTPKEVWAEPARVRDHFVRSIDYALQTIGDFIARFGDDAVFIVLGDHQPARLLTGDGAGRDVPFHILANDPAVLERLGPLGLDNGLIPAEDQASRTMWSVRESLVRTLTNAGRSEDGTERTAGSSTARSELIDKGY</sequence>
<keyword evidence="2" id="KW-0472">Membrane</keyword>
<name>A0A371X2A4_9HYPH</name>
<dbReference type="Pfam" id="PF00884">
    <property type="entry name" value="Sulfatase"/>
    <property type="match status" value="1"/>
</dbReference>
<evidence type="ECO:0000256" key="1">
    <source>
        <dbReference type="SAM" id="MobiDB-lite"/>
    </source>
</evidence>
<dbReference type="InterPro" id="IPR000917">
    <property type="entry name" value="Sulfatase_N"/>
</dbReference>
<dbReference type="AlphaFoldDB" id="A0A371X2A4"/>
<feature type="transmembrane region" description="Helical" evidence="2">
    <location>
        <begin position="185"/>
        <end position="203"/>
    </location>
</feature>
<evidence type="ECO:0000313" key="4">
    <source>
        <dbReference type="EMBL" id="RFC63350.1"/>
    </source>
</evidence>